<evidence type="ECO:0000256" key="4">
    <source>
        <dbReference type="ARBA" id="ARBA00022771"/>
    </source>
</evidence>
<feature type="region of interest" description="Disordered" evidence="7">
    <location>
        <begin position="277"/>
        <end position="352"/>
    </location>
</feature>
<dbReference type="GO" id="GO:0071036">
    <property type="term" value="P:nuclear polyadenylation-dependent snoRNA catabolic process"/>
    <property type="evidence" value="ECO:0007669"/>
    <property type="project" value="TreeGrafter"/>
</dbReference>
<dbReference type="Gene3D" id="4.10.60.10">
    <property type="entry name" value="Zinc finger, CCHC-type"/>
    <property type="match status" value="1"/>
</dbReference>
<sequence>MSTGNQPVGTIGIESSVYEPGMEGLEFANVGAALEPQDDCASTKQTPGQKRPRALDEDDESSSDGYSPSANIVPSPRETKRARFKQDQSVCGPEQRDREDSDSDPNPRAALEAGKSVKPSSATTNGDEPQHSSSSPPPAGHLVAASSSSRPDDSMGAEQEVDRTEADDLEPFAGASMPLEPRLYTTDSFSLSLPALSDQKQGSWLARFKDWVQVLCHHNSDGLAAISPAVATDAFVFYLDQHSGLRQSKKKAAKQAARKEATTRAIQNLIESAGSDATVTVPVPGPSAAAMGTGTAEKEKTPETRDDGSAEEGEVTSNGASASGEQPAEVPSCQNGGPSSVVREGVPTGEDELNQQRRYFPSASDPSKMCLLCGGEGHRAIHCTRSKCRFCNSFDHWDFCCPDIRERCGRCRQLGHKAVSCAEKLALTKDEGLACAYCSSPEHLEENCTEVWRSFRADAETIHKVASLQSSCAACGGSDHYSADCRQRRGVCGNPTWSVRNRSIYVDPACDTLSIEATPVPRATQQQPLRAPVTRIRGHAARTANVHYSESEDSEVEFLGRRAVRGKRQGVGQMRVSSNIQLPQMMGNHRINSFQAFADEAPLPRRPPPPSGPPAGYDRGPPAGFDRGPPAGYDRGPPAGYDRPPPRARGYQSRRTPPPSLPAKPPSSSRDYRNVPPPPPPPPQGRRGGDFANHRGGRGGRGGGRGRGRGR</sequence>
<gene>
    <name evidence="9" type="ORF">UV8b_00305</name>
</gene>
<dbReference type="GO" id="GO:0071039">
    <property type="term" value="P:nuclear polyadenylation-dependent CUT catabolic process"/>
    <property type="evidence" value="ECO:0007669"/>
    <property type="project" value="TreeGrafter"/>
</dbReference>
<evidence type="ECO:0000313" key="10">
    <source>
        <dbReference type="Proteomes" id="UP000027002"/>
    </source>
</evidence>
<accession>A0A8E5HJG4</accession>
<proteinExistence type="predicted"/>
<dbReference type="Proteomes" id="UP000027002">
    <property type="component" value="Chromosome 1"/>
</dbReference>
<feature type="region of interest" description="Disordered" evidence="7">
    <location>
        <begin position="28"/>
        <end position="175"/>
    </location>
</feature>
<feature type="compositionally biased region" description="Basic and acidic residues" evidence="7">
    <location>
        <begin position="296"/>
        <end position="308"/>
    </location>
</feature>
<evidence type="ECO:0000256" key="5">
    <source>
        <dbReference type="ARBA" id="ARBA00022833"/>
    </source>
</evidence>
<feature type="compositionally biased region" description="Polar residues" evidence="7">
    <location>
        <begin position="315"/>
        <end position="324"/>
    </location>
</feature>
<dbReference type="GO" id="GO:0071031">
    <property type="term" value="P:nuclear mRNA surveillance of mRNA 3'-end processing"/>
    <property type="evidence" value="ECO:0007669"/>
    <property type="project" value="TreeGrafter"/>
</dbReference>
<comment type="subcellular location">
    <subcellularLocation>
        <location evidence="1">Nucleus</location>
    </subcellularLocation>
</comment>
<organism evidence="9 10">
    <name type="scientific">Ustilaginoidea virens</name>
    <name type="common">Rice false smut fungus</name>
    <name type="synonym">Villosiclava virens</name>
    <dbReference type="NCBI Taxonomy" id="1159556"/>
    <lineage>
        <taxon>Eukaryota</taxon>
        <taxon>Fungi</taxon>
        <taxon>Dikarya</taxon>
        <taxon>Ascomycota</taxon>
        <taxon>Pezizomycotina</taxon>
        <taxon>Sordariomycetes</taxon>
        <taxon>Hypocreomycetidae</taxon>
        <taxon>Hypocreales</taxon>
        <taxon>Clavicipitaceae</taxon>
        <taxon>Ustilaginoidea</taxon>
    </lineage>
</organism>
<feature type="region of interest" description="Disordered" evidence="7">
    <location>
        <begin position="600"/>
        <end position="711"/>
    </location>
</feature>
<reference evidence="9" key="1">
    <citation type="submission" date="2020-03" db="EMBL/GenBank/DDBJ databases">
        <title>A mixture of massive structural variations and highly conserved coding sequences in Ustilaginoidea virens genome.</title>
        <authorList>
            <person name="Zhang K."/>
            <person name="Zhao Z."/>
            <person name="Zhang Z."/>
            <person name="Li Y."/>
            <person name="Hsiang T."/>
            <person name="Sun W."/>
        </authorList>
    </citation>
    <scope>NUCLEOTIDE SEQUENCE</scope>
    <source>
        <strain evidence="9">UV-8b</strain>
    </source>
</reference>
<evidence type="ECO:0000259" key="8">
    <source>
        <dbReference type="SMART" id="SM00343"/>
    </source>
</evidence>
<dbReference type="SMART" id="SM00343">
    <property type="entry name" value="ZnF_C2HC"/>
    <property type="match status" value="5"/>
</dbReference>
<feature type="domain" description="CCHC-type" evidence="8">
    <location>
        <begin position="434"/>
        <end position="450"/>
    </location>
</feature>
<name>A0A8E5HJG4_USTVR</name>
<dbReference type="GO" id="GO:0008270">
    <property type="term" value="F:zinc ion binding"/>
    <property type="evidence" value="ECO:0007669"/>
    <property type="project" value="UniProtKB-KW"/>
</dbReference>
<evidence type="ECO:0000313" key="9">
    <source>
        <dbReference type="EMBL" id="QUC16064.1"/>
    </source>
</evidence>
<feature type="compositionally biased region" description="Basic and acidic residues" evidence="7">
    <location>
        <begin position="77"/>
        <end position="86"/>
    </location>
</feature>
<dbReference type="GO" id="GO:0071038">
    <property type="term" value="P:TRAMP-dependent tRNA surveillance pathway"/>
    <property type="evidence" value="ECO:0007669"/>
    <property type="project" value="TreeGrafter"/>
</dbReference>
<evidence type="ECO:0000256" key="1">
    <source>
        <dbReference type="ARBA" id="ARBA00004123"/>
    </source>
</evidence>
<dbReference type="AlphaFoldDB" id="A0A8E5HJG4"/>
<dbReference type="SUPFAM" id="SSF57756">
    <property type="entry name" value="Retrovirus zinc finger-like domains"/>
    <property type="match status" value="1"/>
</dbReference>
<dbReference type="EMBL" id="CP072753">
    <property type="protein sequence ID" value="QUC16064.1"/>
    <property type="molecule type" value="Genomic_DNA"/>
</dbReference>
<evidence type="ECO:0000256" key="3">
    <source>
        <dbReference type="ARBA" id="ARBA00022737"/>
    </source>
</evidence>
<dbReference type="InterPro" id="IPR001878">
    <property type="entry name" value="Znf_CCHC"/>
</dbReference>
<keyword evidence="2" id="KW-0479">Metal-binding</keyword>
<dbReference type="GO" id="GO:0071035">
    <property type="term" value="P:nuclear polyadenylation-dependent rRNA catabolic process"/>
    <property type="evidence" value="ECO:0007669"/>
    <property type="project" value="TreeGrafter"/>
</dbReference>
<dbReference type="PANTHER" id="PTHR46543">
    <property type="entry name" value="ZINC FINGER CCHC DOMAIN-CONTAINING PROTEIN 7"/>
    <property type="match status" value="1"/>
</dbReference>
<protein>
    <recommendedName>
        <fullName evidence="8">CCHC-type domain-containing protein</fullName>
    </recommendedName>
</protein>
<dbReference type="GeneID" id="66061083"/>
<dbReference type="GO" id="GO:0031499">
    <property type="term" value="C:TRAMP complex"/>
    <property type="evidence" value="ECO:0007669"/>
    <property type="project" value="TreeGrafter"/>
</dbReference>
<keyword evidence="10" id="KW-1185">Reference proteome</keyword>
<keyword evidence="5" id="KW-0862">Zinc</keyword>
<evidence type="ECO:0000256" key="6">
    <source>
        <dbReference type="ARBA" id="ARBA00023242"/>
    </source>
</evidence>
<dbReference type="InterPro" id="IPR036875">
    <property type="entry name" value="Znf_CCHC_sf"/>
</dbReference>
<feature type="compositionally biased region" description="Pro residues" evidence="7">
    <location>
        <begin position="604"/>
        <end position="613"/>
    </location>
</feature>
<keyword evidence="3" id="KW-0677">Repeat</keyword>
<evidence type="ECO:0000256" key="7">
    <source>
        <dbReference type="SAM" id="MobiDB-lite"/>
    </source>
</evidence>
<keyword evidence="6" id="KW-0539">Nucleus</keyword>
<dbReference type="RefSeq" id="XP_042993737.1">
    <property type="nucleotide sequence ID" value="XM_043137803.1"/>
</dbReference>
<dbReference type="PANTHER" id="PTHR46543:SF1">
    <property type="entry name" value="ZINC FINGER CCHC DOMAIN-CONTAINING PROTEIN 7"/>
    <property type="match status" value="1"/>
</dbReference>
<dbReference type="InterPro" id="IPR051644">
    <property type="entry name" value="TRAMP_AT-DNA-binding"/>
</dbReference>
<feature type="domain" description="CCHC-type" evidence="8">
    <location>
        <begin position="471"/>
        <end position="487"/>
    </location>
</feature>
<keyword evidence="4" id="KW-0863">Zinc-finger</keyword>
<dbReference type="OrthoDB" id="7608935at2759"/>
<feature type="domain" description="CCHC-type" evidence="8">
    <location>
        <begin position="407"/>
        <end position="423"/>
    </location>
</feature>
<feature type="compositionally biased region" description="Pro residues" evidence="7">
    <location>
        <begin position="675"/>
        <end position="684"/>
    </location>
</feature>
<feature type="compositionally biased region" description="Pro residues" evidence="7">
    <location>
        <begin position="656"/>
        <end position="665"/>
    </location>
</feature>
<dbReference type="GO" id="GO:0003723">
    <property type="term" value="F:RNA binding"/>
    <property type="evidence" value="ECO:0007669"/>
    <property type="project" value="TreeGrafter"/>
</dbReference>
<feature type="domain" description="CCHC-type" evidence="8">
    <location>
        <begin position="369"/>
        <end position="385"/>
    </location>
</feature>
<feature type="compositionally biased region" description="Polar residues" evidence="7">
    <location>
        <begin position="118"/>
        <end position="134"/>
    </location>
</feature>
<feature type="region of interest" description="Disordered" evidence="7">
    <location>
        <begin position="567"/>
        <end position="586"/>
    </location>
</feature>
<dbReference type="KEGG" id="uvi:66061083"/>
<feature type="domain" description="CCHC-type" evidence="8">
    <location>
        <begin position="387"/>
        <end position="403"/>
    </location>
</feature>
<dbReference type="GO" id="GO:0071037">
    <property type="term" value="P:nuclear polyadenylation-dependent snRNA catabolic process"/>
    <property type="evidence" value="ECO:0007669"/>
    <property type="project" value="TreeGrafter"/>
</dbReference>
<evidence type="ECO:0000256" key="2">
    <source>
        <dbReference type="ARBA" id="ARBA00022723"/>
    </source>
</evidence>